<name>A0A0D9V248_9ORYZ</name>
<keyword evidence="2" id="KW-0812">Transmembrane</keyword>
<feature type="region of interest" description="Disordered" evidence="1">
    <location>
        <begin position="258"/>
        <end position="290"/>
    </location>
</feature>
<reference evidence="3" key="3">
    <citation type="submission" date="2015-04" db="UniProtKB">
        <authorList>
            <consortium name="EnsemblPlants"/>
        </authorList>
    </citation>
    <scope>IDENTIFICATION</scope>
</reference>
<keyword evidence="2" id="KW-0472">Membrane</keyword>
<keyword evidence="2" id="KW-1133">Transmembrane helix</keyword>
<feature type="region of interest" description="Disordered" evidence="1">
    <location>
        <begin position="60"/>
        <end position="128"/>
    </location>
</feature>
<dbReference type="Gramene" id="LPERR01G17200.1">
    <property type="protein sequence ID" value="LPERR01G17200.1"/>
    <property type="gene ID" value="LPERR01G17200"/>
</dbReference>
<dbReference type="Proteomes" id="UP000032180">
    <property type="component" value="Chromosome 1"/>
</dbReference>
<organism evidence="3 4">
    <name type="scientific">Leersia perrieri</name>
    <dbReference type="NCBI Taxonomy" id="77586"/>
    <lineage>
        <taxon>Eukaryota</taxon>
        <taxon>Viridiplantae</taxon>
        <taxon>Streptophyta</taxon>
        <taxon>Embryophyta</taxon>
        <taxon>Tracheophyta</taxon>
        <taxon>Spermatophyta</taxon>
        <taxon>Magnoliopsida</taxon>
        <taxon>Liliopsida</taxon>
        <taxon>Poales</taxon>
        <taxon>Poaceae</taxon>
        <taxon>BOP clade</taxon>
        <taxon>Oryzoideae</taxon>
        <taxon>Oryzeae</taxon>
        <taxon>Oryzinae</taxon>
        <taxon>Leersia</taxon>
    </lineage>
</organism>
<dbReference type="PANTHER" id="PTHR36801">
    <property type="entry name" value="OS06G0150200 PROTEIN"/>
    <property type="match status" value="1"/>
</dbReference>
<protein>
    <submittedName>
        <fullName evidence="3">Uncharacterized protein</fullName>
    </submittedName>
</protein>
<dbReference type="eggNOG" id="ENOG502R3E5">
    <property type="taxonomic scope" value="Eukaryota"/>
</dbReference>
<evidence type="ECO:0000256" key="1">
    <source>
        <dbReference type="SAM" id="MobiDB-lite"/>
    </source>
</evidence>
<dbReference type="EnsemblPlants" id="LPERR01G17200.1">
    <property type="protein sequence ID" value="LPERR01G17200.1"/>
    <property type="gene ID" value="LPERR01G17200"/>
</dbReference>
<evidence type="ECO:0000256" key="2">
    <source>
        <dbReference type="SAM" id="Phobius"/>
    </source>
</evidence>
<dbReference type="HOGENOM" id="CLU_093290_0_0_1"/>
<dbReference type="AlphaFoldDB" id="A0A0D9V248"/>
<evidence type="ECO:0000313" key="3">
    <source>
        <dbReference type="EnsemblPlants" id="LPERR01G17200.1"/>
    </source>
</evidence>
<feature type="compositionally biased region" description="Basic residues" evidence="1">
    <location>
        <begin position="60"/>
        <end position="69"/>
    </location>
</feature>
<feature type="compositionally biased region" description="Basic and acidic residues" evidence="1">
    <location>
        <begin position="187"/>
        <end position="197"/>
    </location>
</feature>
<feature type="region of interest" description="Disordered" evidence="1">
    <location>
        <begin position="185"/>
        <end position="211"/>
    </location>
</feature>
<accession>A0A0D9V248</accession>
<reference evidence="4" key="2">
    <citation type="submission" date="2013-12" db="EMBL/GenBank/DDBJ databases">
        <authorList>
            <person name="Yu Y."/>
            <person name="Lee S."/>
            <person name="de Baynast K."/>
            <person name="Wissotski M."/>
            <person name="Liu L."/>
            <person name="Talag J."/>
            <person name="Goicoechea J."/>
            <person name="Angelova A."/>
            <person name="Jetty R."/>
            <person name="Kudrna D."/>
            <person name="Golser W."/>
            <person name="Rivera L."/>
            <person name="Zhang J."/>
            <person name="Wing R."/>
        </authorList>
    </citation>
    <scope>NUCLEOTIDE SEQUENCE</scope>
</reference>
<proteinExistence type="predicted"/>
<keyword evidence="4" id="KW-1185">Reference proteome</keyword>
<evidence type="ECO:0000313" key="4">
    <source>
        <dbReference type="Proteomes" id="UP000032180"/>
    </source>
</evidence>
<feature type="transmembrane region" description="Helical" evidence="2">
    <location>
        <begin position="36"/>
        <end position="56"/>
    </location>
</feature>
<sequence length="290" mass="30347">MARPHPHPAAAAATALNHHRLLHSLSSSTFLASSPVILNAAWITALVAVCLALCTIHSRKPPSKTKRAHGTTPDLAASTRRRSEPGEGGGASSTPAAKVSPTPSDTAKAANGRVAHTQASASASAEERAAAVPVVTVIDVGTHGPIAPAYCLPAPDPIPPRRSLSSSVKHIRIAERLGSRIRSSRRWGWDDHDGHDNNDDDGDGETTDAEGSTLWTKTIILGDRCRVGEDDEGVARWKSYRPRQPRSVPMTRSNSFAGVATLQGGGGGGAARPAADDVPFYLGRRGSLPT</sequence>
<reference evidence="3 4" key="1">
    <citation type="submission" date="2012-08" db="EMBL/GenBank/DDBJ databases">
        <title>Oryza genome evolution.</title>
        <authorList>
            <person name="Wing R.A."/>
        </authorList>
    </citation>
    <scope>NUCLEOTIDE SEQUENCE</scope>
</reference>
<feature type="compositionally biased region" description="Acidic residues" evidence="1">
    <location>
        <begin position="198"/>
        <end position="208"/>
    </location>
</feature>
<dbReference type="PANTHER" id="PTHR36801:SF2">
    <property type="entry name" value="OS01G0570601 PROTEIN"/>
    <property type="match status" value="1"/>
</dbReference>